<dbReference type="STRING" id="158441.A0A226CYB3"/>
<sequence>MAGVSFAGVELRKLPASFRIKLGQILDLDESWKKLMCRIPSELNPTGSSKYSAEDVFLVERHARKTGAYGGEILLDEWSTSGKNRPTAETLLHLLIQCNLFRAADYVATEILGEEPPQRPDNGPAARVKPDCEENTMTDLAASGGADGSADRLQDVLERLNNHDSSQGNLIPFHIAVIEAVTKNFHQEFCIGHGAFGTVYKMDLTRNGGPMLAIKLLNPVCSVVEDQFLTEIRVLSEYRHENLLCLIGYCTNGPQYCLIYEYMSNGSLLDMLQNEPNRLEWRKRVSILSGVAKGILYLHTARDTPLIHRDIKSANILLSDNLSPRIGDFGLAKSLSSSNQTSALTSTIFGTSAYMAPEAFRGDISPKMDIFSFGVIILELLTGLPPYDETREGNDIVTYLDELVEDDDISPFIDPKARGVDAVECDSVYKLARKCLDEKKKRPGSEQVLGYLQNLNLK</sequence>
<evidence type="ECO:0000256" key="8">
    <source>
        <dbReference type="ARBA" id="ARBA00047899"/>
    </source>
</evidence>
<keyword evidence="6 13" id="KW-0418">Kinase</keyword>
<evidence type="ECO:0000256" key="11">
    <source>
        <dbReference type="RuleBase" id="RU000304"/>
    </source>
</evidence>
<evidence type="ECO:0000256" key="2">
    <source>
        <dbReference type="ARBA" id="ARBA00012513"/>
    </source>
</evidence>
<comment type="catalytic activity">
    <reaction evidence="9">
        <text>L-seryl-[protein] + ATP = O-phospho-L-seryl-[protein] + ADP + H(+)</text>
        <dbReference type="Rhea" id="RHEA:17989"/>
        <dbReference type="Rhea" id="RHEA-COMP:9863"/>
        <dbReference type="Rhea" id="RHEA-COMP:11604"/>
        <dbReference type="ChEBI" id="CHEBI:15378"/>
        <dbReference type="ChEBI" id="CHEBI:29999"/>
        <dbReference type="ChEBI" id="CHEBI:30616"/>
        <dbReference type="ChEBI" id="CHEBI:83421"/>
        <dbReference type="ChEBI" id="CHEBI:456216"/>
        <dbReference type="EC" id="2.7.11.1"/>
    </reaction>
</comment>
<comment type="similarity">
    <text evidence="1">Belongs to the protein kinase superfamily. TKL Ser/Thr protein kinase family. Pelle subfamily.</text>
</comment>
<dbReference type="PANTHER" id="PTHR48006:SF102">
    <property type="entry name" value="LEUCINE-RICH REPEAT-CONTAINING PROTEIN DDB_G0281931-RELATED"/>
    <property type="match status" value="1"/>
</dbReference>
<protein>
    <recommendedName>
        <fullName evidence="2">non-specific serine/threonine protein kinase</fullName>
        <ecNumber evidence="2">2.7.11.1</ecNumber>
    </recommendedName>
</protein>
<dbReference type="OrthoDB" id="4062651at2759"/>
<dbReference type="PROSITE" id="PS50011">
    <property type="entry name" value="PROTEIN_KINASE_DOM"/>
    <property type="match status" value="1"/>
</dbReference>
<keyword evidence="14" id="KW-1185">Reference proteome</keyword>
<evidence type="ECO:0000256" key="5">
    <source>
        <dbReference type="ARBA" id="ARBA00022741"/>
    </source>
</evidence>
<evidence type="ECO:0000256" key="6">
    <source>
        <dbReference type="ARBA" id="ARBA00022777"/>
    </source>
</evidence>
<dbReference type="Gene3D" id="3.30.200.20">
    <property type="entry name" value="Phosphorylase Kinase, domain 1"/>
    <property type="match status" value="1"/>
</dbReference>
<evidence type="ECO:0000256" key="1">
    <source>
        <dbReference type="ARBA" id="ARBA00008718"/>
    </source>
</evidence>
<comment type="caution">
    <text evidence="13">The sequence shown here is derived from an EMBL/GenBank/DDBJ whole genome shotgun (WGS) entry which is preliminary data.</text>
</comment>
<dbReference type="Gene3D" id="1.10.533.10">
    <property type="entry name" value="Death Domain, Fas"/>
    <property type="match status" value="1"/>
</dbReference>
<dbReference type="SUPFAM" id="SSF56112">
    <property type="entry name" value="Protein kinase-like (PK-like)"/>
    <property type="match status" value="1"/>
</dbReference>
<dbReference type="PROSITE" id="PS00108">
    <property type="entry name" value="PROTEIN_KINASE_ST"/>
    <property type="match status" value="1"/>
</dbReference>
<evidence type="ECO:0000256" key="7">
    <source>
        <dbReference type="ARBA" id="ARBA00022840"/>
    </source>
</evidence>
<dbReference type="CDD" id="cd08308">
    <property type="entry name" value="Death_Tube"/>
    <property type="match status" value="1"/>
</dbReference>
<dbReference type="PANTHER" id="PTHR48006">
    <property type="entry name" value="LEUCINE-RICH REPEAT-CONTAINING PROTEIN DDB_G0281931-RELATED"/>
    <property type="match status" value="1"/>
</dbReference>
<feature type="binding site" evidence="10">
    <location>
        <position position="215"/>
    </location>
    <ligand>
        <name>ATP</name>
        <dbReference type="ChEBI" id="CHEBI:30616"/>
    </ligand>
</feature>
<dbReference type="Pfam" id="PF00069">
    <property type="entry name" value="Pkinase"/>
    <property type="match status" value="1"/>
</dbReference>
<dbReference type="InterPro" id="IPR029397">
    <property type="entry name" value="Tube_Death"/>
</dbReference>
<dbReference type="GO" id="GO:0005524">
    <property type="term" value="F:ATP binding"/>
    <property type="evidence" value="ECO:0007669"/>
    <property type="project" value="UniProtKB-UniRule"/>
</dbReference>
<dbReference type="PROSITE" id="PS00107">
    <property type="entry name" value="PROTEIN_KINASE_ATP"/>
    <property type="match status" value="1"/>
</dbReference>
<organism evidence="13 14">
    <name type="scientific">Folsomia candida</name>
    <name type="common">Springtail</name>
    <dbReference type="NCBI Taxonomy" id="158441"/>
    <lineage>
        <taxon>Eukaryota</taxon>
        <taxon>Metazoa</taxon>
        <taxon>Ecdysozoa</taxon>
        <taxon>Arthropoda</taxon>
        <taxon>Hexapoda</taxon>
        <taxon>Collembola</taxon>
        <taxon>Entomobryomorpha</taxon>
        <taxon>Isotomoidea</taxon>
        <taxon>Isotomidae</taxon>
        <taxon>Proisotominae</taxon>
        <taxon>Folsomia</taxon>
    </lineage>
</organism>
<dbReference type="OMA" id="YWEKRIS"/>
<dbReference type="GO" id="GO:0004674">
    <property type="term" value="F:protein serine/threonine kinase activity"/>
    <property type="evidence" value="ECO:0007669"/>
    <property type="project" value="UniProtKB-KW"/>
</dbReference>
<evidence type="ECO:0000256" key="3">
    <source>
        <dbReference type="ARBA" id="ARBA00022527"/>
    </source>
</evidence>
<comment type="catalytic activity">
    <reaction evidence="8">
        <text>L-threonyl-[protein] + ATP = O-phospho-L-threonyl-[protein] + ADP + H(+)</text>
        <dbReference type="Rhea" id="RHEA:46608"/>
        <dbReference type="Rhea" id="RHEA-COMP:11060"/>
        <dbReference type="Rhea" id="RHEA-COMP:11605"/>
        <dbReference type="ChEBI" id="CHEBI:15378"/>
        <dbReference type="ChEBI" id="CHEBI:30013"/>
        <dbReference type="ChEBI" id="CHEBI:30616"/>
        <dbReference type="ChEBI" id="CHEBI:61977"/>
        <dbReference type="ChEBI" id="CHEBI:456216"/>
        <dbReference type="EC" id="2.7.11.1"/>
    </reaction>
</comment>
<dbReference type="InterPro" id="IPR000719">
    <property type="entry name" value="Prot_kinase_dom"/>
</dbReference>
<dbReference type="SMART" id="SM00220">
    <property type="entry name" value="S_TKc"/>
    <property type="match status" value="1"/>
</dbReference>
<dbReference type="InterPro" id="IPR017441">
    <property type="entry name" value="Protein_kinase_ATP_BS"/>
</dbReference>
<evidence type="ECO:0000313" key="13">
    <source>
        <dbReference type="EMBL" id="OXA37036.1"/>
    </source>
</evidence>
<keyword evidence="13" id="KW-0675">Receptor</keyword>
<dbReference type="Pfam" id="PF14786">
    <property type="entry name" value="Death_2"/>
    <property type="match status" value="1"/>
</dbReference>
<dbReference type="Proteomes" id="UP000198287">
    <property type="component" value="Unassembled WGS sequence"/>
</dbReference>
<keyword evidence="4" id="KW-0808">Transferase</keyword>
<dbReference type="InterPro" id="IPR008271">
    <property type="entry name" value="Ser/Thr_kinase_AS"/>
</dbReference>
<dbReference type="Gene3D" id="1.10.510.10">
    <property type="entry name" value="Transferase(Phosphotransferase) domain 1"/>
    <property type="match status" value="1"/>
</dbReference>
<dbReference type="SUPFAM" id="SSF47986">
    <property type="entry name" value="DEATH domain"/>
    <property type="match status" value="1"/>
</dbReference>
<keyword evidence="5 10" id="KW-0547">Nucleotide-binding</keyword>
<accession>A0A226CYB3</accession>
<proteinExistence type="inferred from homology"/>
<evidence type="ECO:0000256" key="4">
    <source>
        <dbReference type="ARBA" id="ARBA00022679"/>
    </source>
</evidence>
<name>A0A226CYB3_FOLCA</name>
<evidence type="ECO:0000259" key="12">
    <source>
        <dbReference type="PROSITE" id="PS50011"/>
    </source>
</evidence>
<dbReference type="EC" id="2.7.11.1" evidence="2"/>
<dbReference type="InterPro" id="IPR011009">
    <property type="entry name" value="Kinase-like_dom_sf"/>
</dbReference>
<reference evidence="13 14" key="1">
    <citation type="submission" date="2015-12" db="EMBL/GenBank/DDBJ databases">
        <title>The genome of Folsomia candida.</title>
        <authorList>
            <person name="Faddeeva A."/>
            <person name="Derks M.F."/>
            <person name="Anvar Y."/>
            <person name="Smit S."/>
            <person name="Van Straalen N."/>
            <person name="Roelofs D."/>
        </authorList>
    </citation>
    <scope>NUCLEOTIDE SEQUENCE [LARGE SCALE GENOMIC DNA]</scope>
    <source>
        <strain evidence="13 14">VU population</strain>
        <tissue evidence="13">Whole body</tissue>
    </source>
</reference>
<feature type="domain" description="Protein kinase" evidence="12">
    <location>
        <begin position="185"/>
        <end position="457"/>
    </location>
</feature>
<keyword evidence="7 10" id="KW-0067">ATP-binding</keyword>
<keyword evidence="3 11" id="KW-0723">Serine/threonine-protein kinase</keyword>
<dbReference type="AlphaFoldDB" id="A0A226CYB3"/>
<dbReference type="FunFam" id="1.10.510.10:FF:000754">
    <property type="entry name" value="Interleukin-1 receptor-associated kinase"/>
    <property type="match status" value="1"/>
</dbReference>
<dbReference type="InterPro" id="IPR051824">
    <property type="entry name" value="LRR_Rcpt-Like_S/T_Kinase"/>
</dbReference>
<evidence type="ECO:0000256" key="9">
    <source>
        <dbReference type="ARBA" id="ARBA00048679"/>
    </source>
</evidence>
<gene>
    <name evidence="13" type="ORF">Fcan01_28228</name>
</gene>
<evidence type="ECO:0000313" key="14">
    <source>
        <dbReference type="Proteomes" id="UP000198287"/>
    </source>
</evidence>
<dbReference type="EMBL" id="LNIX01000066">
    <property type="protein sequence ID" value="OXA37036.1"/>
    <property type="molecule type" value="Genomic_DNA"/>
</dbReference>
<dbReference type="InterPro" id="IPR011029">
    <property type="entry name" value="DEATH-like_dom_sf"/>
</dbReference>
<evidence type="ECO:0000256" key="10">
    <source>
        <dbReference type="PROSITE-ProRule" id="PRU10141"/>
    </source>
</evidence>